<evidence type="ECO:0000313" key="8">
    <source>
        <dbReference type="Proteomes" id="UP000236173"/>
    </source>
</evidence>
<dbReference type="GO" id="GO:0008953">
    <property type="term" value="F:penicillin amidase activity"/>
    <property type="evidence" value="ECO:0007669"/>
    <property type="project" value="UniProtKB-EC"/>
</dbReference>
<dbReference type="SUPFAM" id="SSF56235">
    <property type="entry name" value="N-terminal nucleophile aminohydrolases (Ntn hydrolases)"/>
    <property type="match status" value="1"/>
</dbReference>
<keyword evidence="5" id="KW-0479">Metal-binding</keyword>
<feature type="binding site" evidence="5">
    <location>
        <position position="183"/>
    </location>
    <ligand>
        <name>Ca(2+)</name>
        <dbReference type="ChEBI" id="CHEBI:29108"/>
    </ligand>
</feature>
<dbReference type="InterPro" id="IPR043147">
    <property type="entry name" value="Penicillin_amidase_A-knob"/>
</dbReference>
<dbReference type="InterPro" id="IPR014395">
    <property type="entry name" value="Pen/GL7ACA/AHL_acylase"/>
</dbReference>
<feature type="binding site" evidence="5">
    <location>
        <position position="348"/>
    </location>
    <ligand>
        <name>Ca(2+)</name>
        <dbReference type="ChEBI" id="CHEBI:29108"/>
    </ligand>
</feature>
<dbReference type="Gene3D" id="2.30.120.10">
    <property type="match status" value="1"/>
</dbReference>
<dbReference type="PANTHER" id="PTHR34218:SF4">
    <property type="entry name" value="ACYL-HOMOSERINE LACTONE ACYLASE QUIP"/>
    <property type="match status" value="1"/>
</dbReference>
<reference evidence="8" key="1">
    <citation type="submission" date="2017-09" db="EMBL/GenBank/DDBJ databases">
        <title>Metaegenomics of thermophilic ammonia-oxidizing enrichment culture.</title>
        <authorList>
            <person name="Kato S."/>
            <person name="Suzuki K."/>
        </authorList>
    </citation>
    <scope>NUCLEOTIDE SEQUENCE [LARGE SCALE GENOMIC DNA]</scope>
</reference>
<organism evidence="7 8">
    <name type="scientific">Candidatus Fervidibacter japonicus</name>
    <dbReference type="NCBI Taxonomy" id="2035412"/>
    <lineage>
        <taxon>Bacteria</taxon>
        <taxon>Candidatus Fervidibacterota</taxon>
        <taxon>Candidatus Fervidibacter</taxon>
    </lineage>
</organism>
<dbReference type="PIRSF" id="PIRSF001227">
    <property type="entry name" value="Pen_acylase"/>
    <property type="match status" value="1"/>
</dbReference>
<dbReference type="Gene3D" id="1.10.1400.10">
    <property type="match status" value="1"/>
</dbReference>
<keyword evidence="3" id="KW-0865">Zymogen</keyword>
<dbReference type="InterPro" id="IPR043146">
    <property type="entry name" value="Penicillin_amidase_N_B-knob"/>
</dbReference>
<dbReference type="AlphaFoldDB" id="A0A2H5XG98"/>
<dbReference type="GO" id="GO:0046872">
    <property type="term" value="F:metal ion binding"/>
    <property type="evidence" value="ECO:0007669"/>
    <property type="project" value="UniProtKB-KW"/>
</dbReference>
<accession>A0A2H5XG98</accession>
<protein>
    <submittedName>
        <fullName evidence="7">Penicillin G acylase</fullName>
        <ecNumber evidence="7">3.5.1.11</ecNumber>
    </submittedName>
</protein>
<dbReference type="GO" id="GO:0017000">
    <property type="term" value="P:antibiotic biosynthetic process"/>
    <property type="evidence" value="ECO:0007669"/>
    <property type="project" value="InterPro"/>
</dbReference>
<name>A0A2H5XG98_9BACT</name>
<comment type="cofactor">
    <cofactor evidence="5">
        <name>Ca(2+)</name>
        <dbReference type="ChEBI" id="CHEBI:29108"/>
    </cofactor>
    <text evidence="5">Binds 1 Ca(2+) ion per dimer.</text>
</comment>
<proteinExistence type="inferred from homology"/>
<dbReference type="Gene3D" id="3.60.20.10">
    <property type="entry name" value="Glutamine Phosphoribosylpyrophosphate, subunit 1, domain 1"/>
    <property type="match status" value="1"/>
</dbReference>
<feature type="region of interest" description="Disordered" evidence="6">
    <location>
        <begin position="216"/>
        <end position="236"/>
    </location>
</feature>
<dbReference type="InterPro" id="IPR029055">
    <property type="entry name" value="Ntn_hydrolases_N"/>
</dbReference>
<gene>
    <name evidence="7" type="primary">pac</name>
    <name evidence="7" type="ORF">HRbin17_02751</name>
</gene>
<evidence type="ECO:0000256" key="2">
    <source>
        <dbReference type="ARBA" id="ARBA00022801"/>
    </source>
</evidence>
<comment type="similarity">
    <text evidence="1">Belongs to the peptidase S45 family.</text>
</comment>
<evidence type="ECO:0000313" key="7">
    <source>
        <dbReference type="EMBL" id="GBD00213.1"/>
    </source>
</evidence>
<feature type="active site" description="Nucleophile" evidence="4">
    <location>
        <position position="276"/>
    </location>
</feature>
<dbReference type="PANTHER" id="PTHR34218">
    <property type="entry name" value="PEPTIDASE S45 PENICILLIN AMIDASE"/>
    <property type="match status" value="1"/>
</dbReference>
<feature type="binding site" evidence="5">
    <location>
        <position position="351"/>
    </location>
    <ligand>
        <name>Ca(2+)</name>
        <dbReference type="ChEBI" id="CHEBI:29108"/>
    </ligand>
</feature>
<sequence length="768" mass="86282">MCRLIIRLVALCGWLAVISVTGMAQKRETVRVGAASISVVRDRFGVPHIFAPSLYGVFYGSGYVQAQDRLAQMELYRRTARGELAELMGESALEQDKQRRILGYTEAERWEQFAALSAEEQLVLKAFADGVNAVIAQVNAGKRPMPQRLKALGVTRLRAWKPTDTIAIAHMMAERFGSSGGEELRMLQLRLYLQLKFGAQAISVLDDLAWQNDPTAPTTVTDGMRGGGRGTEKRKTQALVPCPASLAPLVHATRIAEEWDSVQWCRRLGLFTRFGSYAMVVAPENSATGKPLLVGGPQMATGTPSVAYEIALYCPKFQVRGMTFAGIPIVLIGMNRHLAWTTTSGAGDNVDIFAEHLSKDSKYRYLYRGEWRPMERRVELIFVKGKAEPVQVEVCRTVHGVVLSWDEKAGIAYARAKAYQGKELGALTAIYAFHKATSLRAFADACRHIATSHNFFVATKDGDIGFWFCGRYPVRAEGVDPRFPTPGTGEFDWQGVIPFGKLPQQINPPQGFFANWNNKPAVWWDNGDLPRWGAVHHVKRIADLLRSKPRLTLDDLRRFVVDIEGYDVRADFFKPLLLRALHRVAPDDLEMRMVADLLRRWDNQRSEGSVAATVFEAWFDALQEVVFADDLGDFGDKNLFRTAIQPSLLWYVLADKPPRKLSRDYLNGEGKDAAMVRALRTALERLRKERGELVNWGFRKPLWRFDPLPPVPGPNRGAYIQLVEVADPPHGFNILPPGQSEDPQSPHYADQHPLALRWQFKAMVWERP</sequence>
<keyword evidence="2 7" id="KW-0378">Hydrolase</keyword>
<dbReference type="Proteomes" id="UP000236173">
    <property type="component" value="Unassembled WGS sequence"/>
</dbReference>
<evidence type="ECO:0000256" key="5">
    <source>
        <dbReference type="PIRSR" id="PIRSR001227-2"/>
    </source>
</evidence>
<dbReference type="Pfam" id="PF01804">
    <property type="entry name" value="Penicil_amidase"/>
    <property type="match status" value="1"/>
</dbReference>
<keyword evidence="5" id="KW-0106">Calcium</keyword>
<dbReference type="Gene3D" id="1.10.439.10">
    <property type="entry name" value="Penicillin Amidohydrolase, domain 1"/>
    <property type="match status" value="1"/>
</dbReference>
<evidence type="ECO:0000256" key="6">
    <source>
        <dbReference type="SAM" id="MobiDB-lite"/>
    </source>
</evidence>
<dbReference type="InterPro" id="IPR023343">
    <property type="entry name" value="Penicillin_amidase_dom1"/>
</dbReference>
<evidence type="ECO:0000256" key="3">
    <source>
        <dbReference type="ARBA" id="ARBA00023145"/>
    </source>
</evidence>
<feature type="binding site" evidence="5">
    <location>
        <position position="350"/>
    </location>
    <ligand>
        <name>Ca(2+)</name>
        <dbReference type="ChEBI" id="CHEBI:29108"/>
    </ligand>
</feature>
<dbReference type="EC" id="3.5.1.11" evidence="7"/>
<dbReference type="InterPro" id="IPR002692">
    <property type="entry name" value="S45"/>
</dbReference>
<evidence type="ECO:0000256" key="1">
    <source>
        <dbReference type="ARBA" id="ARBA00006586"/>
    </source>
</evidence>
<dbReference type="Gene3D" id="1.10.287.150">
    <property type="match status" value="1"/>
</dbReference>
<evidence type="ECO:0000256" key="4">
    <source>
        <dbReference type="PIRSR" id="PIRSR001227-1"/>
    </source>
</evidence>
<feature type="binding site" evidence="5">
    <location>
        <position position="481"/>
    </location>
    <ligand>
        <name>Ca(2+)</name>
        <dbReference type="ChEBI" id="CHEBI:29108"/>
    </ligand>
</feature>
<dbReference type="EMBL" id="BEHT01000060">
    <property type="protein sequence ID" value="GBD00213.1"/>
    <property type="molecule type" value="Genomic_DNA"/>
</dbReference>
<comment type="caution">
    <text evidence="7">The sequence shown here is derived from an EMBL/GenBank/DDBJ whole genome shotgun (WGS) entry which is preliminary data.</text>
</comment>